<feature type="transmembrane region" description="Helical" evidence="1">
    <location>
        <begin position="50"/>
        <end position="76"/>
    </location>
</feature>
<keyword evidence="3" id="KW-1185">Reference proteome</keyword>
<keyword evidence="1" id="KW-0472">Membrane</keyword>
<evidence type="ECO:0000313" key="3">
    <source>
        <dbReference type="Proteomes" id="UP001596138"/>
    </source>
</evidence>
<reference evidence="3" key="1">
    <citation type="journal article" date="2019" name="Int. J. Syst. Evol. Microbiol.">
        <title>The Global Catalogue of Microorganisms (GCM) 10K type strain sequencing project: providing services to taxonomists for standard genome sequencing and annotation.</title>
        <authorList>
            <consortium name="The Broad Institute Genomics Platform"/>
            <consortium name="The Broad Institute Genome Sequencing Center for Infectious Disease"/>
            <person name="Wu L."/>
            <person name="Ma J."/>
        </authorList>
    </citation>
    <scope>NUCLEOTIDE SEQUENCE [LARGE SCALE GENOMIC DNA]</scope>
    <source>
        <strain evidence="3">CGMCC 4.7317</strain>
    </source>
</reference>
<keyword evidence="1" id="KW-1133">Transmembrane helix</keyword>
<dbReference type="Proteomes" id="UP001596138">
    <property type="component" value="Unassembled WGS sequence"/>
</dbReference>
<comment type="caution">
    <text evidence="2">The sequence shown here is derived from an EMBL/GenBank/DDBJ whole genome shotgun (WGS) entry which is preliminary data.</text>
</comment>
<evidence type="ECO:0000256" key="1">
    <source>
        <dbReference type="SAM" id="Phobius"/>
    </source>
</evidence>
<name>A0ABW1SYV4_9ACTN</name>
<dbReference type="RefSeq" id="WP_386764726.1">
    <property type="nucleotide sequence ID" value="NZ_JBHSTI010000008.1"/>
</dbReference>
<proteinExistence type="predicted"/>
<feature type="transmembrane region" description="Helical" evidence="1">
    <location>
        <begin position="20"/>
        <end position="38"/>
    </location>
</feature>
<evidence type="ECO:0000313" key="2">
    <source>
        <dbReference type="EMBL" id="MFC6237434.1"/>
    </source>
</evidence>
<gene>
    <name evidence="2" type="ORF">ACFQGU_06065</name>
</gene>
<organism evidence="2 3">
    <name type="scientific">Longivirga aurantiaca</name>
    <dbReference type="NCBI Taxonomy" id="1837743"/>
    <lineage>
        <taxon>Bacteria</taxon>
        <taxon>Bacillati</taxon>
        <taxon>Actinomycetota</taxon>
        <taxon>Actinomycetes</taxon>
        <taxon>Sporichthyales</taxon>
        <taxon>Sporichthyaceae</taxon>
        <taxon>Longivirga</taxon>
    </lineage>
</organism>
<sequence>MSFNRRNPDDPQPRPWNPWLLGGCIVSGLGAFLLTFLLPNELFAPGNEGVVTVTAMVYMVGFIALVGLCITLGYWASRQRNRR</sequence>
<protein>
    <submittedName>
        <fullName evidence="2">Uncharacterized protein</fullName>
    </submittedName>
</protein>
<dbReference type="EMBL" id="JBHSTI010000008">
    <property type="protein sequence ID" value="MFC6237434.1"/>
    <property type="molecule type" value="Genomic_DNA"/>
</dbReference>
<keyword evidence="1" id="KW-0812">Transmembrane</keyword>
<accession>A0ABW1SYV4</accession>